<gene>
    <name evidence="1" type="ORF">METZ01_LOCUS235946</name>
</gene>
<protein>
    <submittedName>
        <fullName evidence="1">Uncharacterized protein</fullName>
    </submittedName>
</protein>
<name>A0A382H7B4_9ZZZZ</name>
<evidence type="ECO:0000313" key="1">
    <source>
        <dbReference type="EMBL" id="SVB83092.1"/>
    </source>
</evidence>
<reference evidence="1" key="1">
    <citation type="submission" date="2018-05" db="EMBL/GenBank/DDBJ databases">
        <authorList>
            <person name="Lanie J.A."/>
            <person name="Ng W.-L."/>
            <person name="Kazmierczak K.M."/>
            <person name="Andrzejewski T.M."/>
            <person name="Davidsen T.M."/>
            <person name="Wayne K.J."/>
            <person name="Tettelin H."/>
            <person name="Glass J.I."/>
            <person name="Rusch D."/>
            <person name="Podicherti R."/>
            <person name="Tsui H.-C.T."/>
            <person name="Winkler M.E."/>
        </authorList>
    </citation>
    <scope>NUCLEOTIDE SEQUENCE</scope>
</reference>
<dbReference type="AlphaFoldDB" id="A0A382H7B4"/>
<sequence length="28" mass="3182">MIFSKEVSLRATGQQGSYLFPNCINTYI</sequence>
<proteinExistence type="predicted"/>
<accession>A0A382H7B4</accession>
<feature type="non-terminal residue" evidence="1">
    <location>
        <position position="28"/>
    </location>
</feature>
<organism evidence="1">
    <name type="scientific">marine metagenome</name>
    <dbReference type="NCBI Taxonomy" id="408172"/>
    <lineage>
        <taxon>unclassified sequences</taxon>
        <taxon>metagenomes</taxon>
        <taxon>ecological metagenomes</taxon>
    </lineage>
</organism>
<dbReference type="EMBL" id="UINC01059553">
    <property type="protein sequence ID" value="SVB83092.1"/>
    <property type="molecule type" value="Genomic_DNA"/>
</dbReference>